<evidence type="ECO:0000259" key="1">
    <source>
        <dbReference type="Pfam" id="PF01965"/>
    </source>
</evidence>
<dbReference type="InterPro" id="IPR052158">
    <property type="entry name" value="INH-QAR"/>
</dbReference>
<organism evidence="2 3">
    <name type="scientific">Gnomoniopsis smithogilvyi</name>
    <dbReference type="NCBI Taxonomy" id="1191159"/>
    <lineage>
        <taxon>Eukaryota</taxon>
        <taxon>Fungi</taxon>
        <taxon>Dikarya</taxon>
        <taxon>Ascomycota</taxon>
        <taxon>Pezizomycotina</taxon>
        <taxon>Sordariomycetes</taxon>
        <taxon>Sordariomycetidae</taxon>
        <taxon>Diaporthales</taxon>
        <taxon>Gnomoniaceae</taxon>
        <taxon>Gnomoniopsis</taxon>
    </lineage>
</organism>
<dbReference type="Proteomes" id="UP001140453">
    <property type="component" value="Unassembled WGS sequence"/>
</dbReference>
<dbReference type="OrthoDB" id="543156at2759"/>
<dbReference type="SUPFAM" id="SSF52317">
    <property type="entry name" value="Class I glutamine amidotransferase-like"/>
    <property type="match status" value="1"/>
</dbReference>
<evidence type="ECO:0000313" key="2">
    <source>
        <dbReference type="EMBL" id="KAJ4394169.1"/>
    </source>
</evidence>
<dbReference type="InterPro" id="IPR002818">
    <property type="entry name" value="DJ-1/PfpI"/>
</dbReference>
<dbReference type="InterPro" id="IPR029062">
    <property type="entry name" value="Class_I_gatase-like"/>
</dbReference>
<evidence type="ECO:0000313" key="3">
    <source>
        <dbReference type="Proteomes" id="UP001140453"/>
    </source>
</evidence>
<feature type="domain" description="DJ-1/PfpI" evidence="1">
    <location>
        <begin position="61"/>
        <end position="205"/>
    </location>
</feature>
<name>A0A9W9D023_9PEZI</name>
<reference evidence="2" key="1">
    <citation type="submission" date="2022-10" db="EMBL/GenBank/DDBJ databases">
        <title>Tapping the CABI collections for fungal endophytes: first genome assemblies for Collariella, Neodidymelliopsis, Ascochyta clinopodiicola, Didymella pomorum, Didymosphaeria variabile, Neocosmospora piperis and Neocucurbitaria cava.</title>
        <authorList>
            <person name="Hill R."/>
        </authorList>
    </citation>
    <scope>NUCLEOTIDE SEQUENCE</scope>
    <source>
        <strain evidence="2">IMI 355082</strain>
    </source>
</reference>
<dbReference type="PANTHER" id="PTHR43130:SF7">
    <property type="entry name" value="DJ-1_PFPI DOMAIN-CONTAINING PROTEIN"/>
    <property type="match status" value="1"/>
</dbReference>
<dbReference type="Gene3D" id="3.40.50.880">
    <property type="match status" value="1"/>
</dbReference>
<accession>A0A9W9D023</accession>
<dbReference type="Pfam" id="PF01965">
    <property type="entry name" value="DJ-1_PfpI"/>
    <property type="match status" value="1"/>
</dbReference>
<dbReference type="AlphaFoldDB" id="A0A9W9D023"/>
<gene>
    <name evidence="2" type="ORF">N0V93_003386</name>
</gene>
<comment type="caution">
    <text evidence="2">The sequence shown here is derived from an EMBL/GenBank/DDBJ whole genome shotgun (WGS) entry which is preliminary data.</text>
</comment>
<proteinExistence type="predicted"/>
<dbReference type="PANTHER" id="PTHR43130">
    <property type="entry name" value="ARAC-FAMILY TRANSCRIPTIONAL REGULATOR"/>
    <property type="match status" value="1"/>
</dbReference>
<dbReference type="EMBL" id="JAPEVB010000002">
    <property type="protein sequence ID" value="KAJ4394169.1"/>
    <property type="molecule type" value="Genomic_DNA"/>
</dbReference>
<keyword evidence="3" id="KW-1185">Reference proteome</keyword>
<sequence length="238" mass="25686">MSRSTSLHVAVFLPTPATSPVGAQLLDTACVDILAVHNKSYLAPLTFMLPPEPDLVALAPEIKISYVGVRPAGSLMDLTAGLKMQLTHHYTDEEVQPGKVDIVLVPGPDPRETWDPEALAWLKAHLDTAGTDILSICTGIFVCGAAGLLQGKKACGPRDLQGLLAEKFKAQDVQWIGCEVRWTRDGNFWSCGGVTNGNDLVSAYVRESGRFAPELVEFCLAFVDTGDRPQRYAPRPSA</sequence>
<protein>
    <recommendedName>
        <fullName evidence="1">DJ-1/PfpI domain-containing protein</fullName>
    </recommendedName>
</protein>